<dbReference type="InterPro" id="IPR029064">
    <property type="entry name" value="Ribosomal_eL30-like_sf"/>
</dbReference>
<name>A0A8S4E9U4_PLUXY</name>
<dbReference type="AlphaFoldDB" id="A0A8S4E9U4"/>
<organism evidence="1 2">
    <name type="scientific">Plutella xylostella</name>
    <name type="common">Diamondback moth</name>
    <name type="synonym">Plutella maculipennis</name>
    <dbReference type="NCBI Taxonomy" id="51655"/>
    <lineage>
        <taxon>Eukaryota</taxon>
        <taxon>Metazoa</taxon>
        <taxon>Ecdysozoa</taxon>
        <taxon>Arthropoda</taxon>
        <taxon>Hexapoda</taxon>
        <taxon>Insecta</taxon>
        <taxon>Pterygota</taxon>
        <taxon>Neoptera</taxon>
        <taxon>Endopterygota</taxon>
        <taxon>Lepidoptera</taxon>
        <taxon>Glossata</taxon>
        <taxon>Ditrysia</taxon>
        <taxon>Yponomeutoidea</taxon>
        <taxon>Plutellidae</taxon>
        <taxon>Plutella</taxon>
    </lineage>
</organism>
<gene>
    <name evidence="1" type="ORF">PLXY2_LOCUS4787</name>
</gene>
<sequence length="275" mass="31202">MEAETLKKNKKSISKGKIKKSMKNILCRPDPVFWPALSEDHCSQVENVIRQYKVEIPEFKKPHWSEIKEIPKEHRPKAPTLNKVEGLLFGISKCARSIESNDCEGIIIDADVNPRILVHHIVEGCVSSKIPVVCLKELKKISTENFGFPTCCLGLKKDVGTVSKLKDKMNELSHRYKVPQKVETNQEPAMDVDDGTSVAQSETKATPFTYLYRTSKKTRVFNPSAVSNPVTKRTGFVGQDFIEFSNLSEKKQSSKSYMNMIVKKFTNNPNRIKKK</sequence>
<dbReference type="Proteomes" id="UP000653454">
    <property type="component" value="Unassembled WGS sequence"/>
</dbReference>
<dbReference type="GO" id="GO:0001682">
    <property type="term" value="P:tRNA 5'-leader removal"/>
    <property type="evidence" value="ECO:0007669"/>
    <property type="project" value="InterPro"/>
</dbReference>
<dbReference type="GO" id="GO:0001650">
    <property type="term" value="C:fibrillar center"/>
    <property type="evidence" value="ECO:0007669"/>
    <property type="project" value="TreeGrafter"/>
</dbReference>
<dbReference type="GO" id="GO:0000172">
    <property type="term" value="C:ribonuclease MRP complex"/>
    <property type="evidence" value="ECO:0007669"/>
    <property type="project" value="InterPro"/>
</dbReference>
<proteinExistence type="predicted"/>
<evidence type="ECO:0000313" key="1">
    <source>
        <dbReference type="EMBL" id="CAG9112117.1"/>
    </source>
</evidence>
<reference evidence="1" key="1">
    <citation type="submission" date="2020-11" db="EMBL/GenBank/DDBJ databases">
        <authorList>
            <person name="Whiteford S."/>
        </authorList>
    </citation>
    <scope>NUCLEOTIDE SEQUENCE</scope>
</reference>
<dbReference type="GO" id="GO:0004526">
    <property type="term" value="F:ribonuclease P activity"/>
    <property type="evidence" value="ECO:0007669"/>
    <property type="project" value="TreeGrafter"/>
</dbReference>
<accession>A0A8S4E9U4</accession>
<dbReference type="PANTHER" id="PTHR46948">
    <property type="entry name" value="RIBONUCLEASE P PROTEIN SUBUNIT P38"/>
    <property type="match status" value="1"/>
</dbReference>
<dbReference type="Gene3D" id="3.30.1330.30">
    <property type="match status" value="1"/>
</dbReference>
<comment type="caution">
    <text evidence="1">The sequence shown here is derived from an EMBL/GenBank/DDBJ whole genome shotgun (WGS) entry which is preliminary data.</text>
</comment>
<dbReference type="SUPFAM" id="SSF55315">
    <property type="entry name" value="L30e-like"/>
    <property type="match status" value="1"/>
</dbReference>
<dbReference type="EMBL" id="CAJHNJ030000013">
    <property type="protein sequence ID" value="CAG9112117.1"/>
    <property type="molecule type" value="Genomic_DNA"/>
</dbReference>
<protein>
    <submittedName>
        <fullName evidence="1">(diamondback moth) hypothetical protein</fullName>
    </submittedName>
</protein>
<dbReference type="PANTHER" id="PTHR46948:SF1">
    <property type="entry name" value="RIBONUCLEASE P PROTEIN SUBUNIT P38"/>
    <property type="match status" value="1"/>
</dbReference>
<dbReference type="GO" id="GO:0033204">
    <property type="term" value="F:ribonuclease P RNA binding"/>
    <property type="evidence" value="ECO:0007669"/>
    <property type="project" value="TreeGrafter"/>
</dbReference>
<dbReference type="InterPro" id="IPR042848">
    <property type="entry name" value="Rpp38"/>
</dbReference>
<evidence type="ECO:0000313" key="2">
    <source>
        <dbReference type="Proteomes" id="UP000653454"/>
    </source>
</evidence>
<dbReference type="GO" id="GO:0005655">
    <property type="term" value="C:nucleolar ribonuclease P complex"/>
    <property type="evidence" value="ECO:0007669"/>
    <property type="project" value="InterPro"/>
</dbReference>
<keyword evidence="2" id="KW-1185">Reference proteome</keyword>